<dbReference type="InterPro" id="IPR006594">
    <property type="entry name" value="LisH"/>
</dbReference>
<name>A0AAW0EDI7_9AGAR</name>
<dbReference type="PROSITE" id="PS00678">
    <property type="entry name" value="WD_REPEATS_1"/>
    <property type="match status" value="2"/>
</dbReference>
<evidence type="ECO:0000256" key="5">
    <source>
        <dbReference type="PROSITE-ProRule" id="PRU00221"/>
    </source>
</evidence>
<dbReference type="InterPro" id="IPR015943">
    <property type="entry name" value="WD40/YVTN_repeat-like_dom_sf"/>
</dbReference>
<feature type="repeat" description="WD" evidence="5">
    <location>
        <begin position="195"/>
        <end position="229"/>
    </location>
</feature>
<dbReference type="PRINTS" id="PR00320">
    <property type="entry name" value="GPROTEINBRPT"/>
</dbReference>
<feature type="compositionally biased region" description="Basic and acidic residues" evidence="6">
    <location>
        <begin position="145"/>
        <end position="163"/>
    </location>
</feature>
<dbReference type="SUPFAM" id="SSF50978">
    <property type="entry name" value="WD40 repeat-like"/>
    <property type="match status" value="1"/>
</dbReference>
<proteinExistence type="predicted"/>
<dbReference type="CDD" id="cd00200">
    <property type="entry name" value="WD40"/>
    <property type="match status" value="1"/>
</dbReference>
<sequence>MIALPPNSPAPSENYPVIRMTADEVNCLVYAYLVDSGFKHTAFSLCMESRLENSPNFSKHIPRGELIDLLSKALLYCEVEAHWKADHLALNCKTGFSLLEHHHVCSLDPPKPKPSLQHYLRGPLMPSNGVTSDGKRKASPGVDGPAEKRARHDGSNMDNDSSRSPDGSAKKPKSKPPRQQGPADNETNAKAILTLSNHETEVFVCAFNPAKPSLLASGSKDAVINIWDLPDPPLDLPGSSEFAQPPGQPRKLELSDNQQGDLTALHWNPDGTLIAVGSYDSVLRVCTAEGELYFTSTQHQGPIFAVRFSRDGKWLLSASLDCTVCLWDVVTKELHTQYRVHTDCCLDVEWLSDTSFASCAADQLIQIMEIGKPEAVKTLSGHDNEVNQIKSNVSGTRLASCSDDMTARIWKLKDSPIPASEDSLLIPGLSDDCLVLLGHTHSVSTIGWCPNPPPGTNEIIATSSFDGTARLWDAVTGECLKTFNDHKLPVYALKFSPTGRWMTTGSGDGWVHVYDVQGREMKWSWFAGYEKPGVFEIDWQTSENVDRISLALECRSVAVIDVSKIPALQRRL</sequence>
<dbReference type="EMBL" id="JAWWNJ010000001">
    <property type="protein sequence ID" value="KAK7063722.1"/>
    <property type="molecule type" value="Genomic_DNA"/>
</dbReference>
<feature type="repeat" description="WD" evidence="5">
    <location>
        <begin position="379"/>
        <end position="420"/>
    </location>
</feature>
<evidence type="ECO:0000256" key="1">
    <source>
        <dbReference type="ARBA" id="ARBA00004123"/>
    </source>
</evidence>
<reference evidence="7 8" key="1">
    <citation type="journal article" date="2024" name="J Genomics">
        <title>Draft genome sequencing and assembly of Favolaschia claudopus CIRM-BRFM 2984 isolated from oak limbs.</title>
        <authorList>
            <person name="Navarro D."/>
            <person name="Drula E."/>
            <person name="Chaduli D."/>
            <person name="Cazenave R."/>
            <person name="Ahrendt S."/>
            <person name="Wang J."/>
            <person name="Lipzen A."/>
            <person name="Daum C."/>
            <person name="Barry K."/>
            <person name="Grigoriev I.V."/>
            <person name="Favel A."/>
            <person name="Rosso M.N."/>
            <person name="Martin F."/>
        </authorList>
    </citation>
    <scope>NUCLEOTIDE SEQUENCE [LARGE SCALE GENOMIC DNA]</scope>
    <source>
        <strain evidence="7 8">CIRM-BRFM 2984</strain>
    </source>
</reference>
<dbReference type="PROSITE" id="PS50896">
    <property type="entry name" value="LISH"/>
    <property type="match status" value="1"/>
</dbReference>
<evidence type="ECO:0000313" key="8">
    <source>
        <dbReference type="Proteomes" id="UP001362999"/>
    </source>
</evidence>
<gene>
    <name evidence="7" type="ORF">R3P38DRAFT_2674915</name>
</gene>
<accession>A0AAW0EDI7</accession>
<keyword evidence="4" id="KW-0539">Nucleus</keyword>
<keyword evidence="3" id="KW-0677">Repeat</keyword>
<dbReference type="InterPro" id="IPR045183">
    <property type="entry name" value="Ebi-like"/>
</dbReference>
<dbReference type="PANTHER" id="PTHR22846:SF2">
    <property type="entry name" value="F-BOX-LIKE_WD REPEAT-CONTAINING PROTEIN EBI"/>
    <property type="match status" value="1"/>
</dbReference>
<feature type="region of interest" description="Disordered" evidence="6">
    <location>
        <begin position="235"/>
        <end position="254"/>
    </location>
</feature>
<feature type="region of interest" description="Disordered" evidence="6">
    <location>
        <begin position="115"/>
        <end position="185"/>
    </location>
</feature>
<dbReference type="Gene3D" id="2.130.10.10">
    <property type="entry name" value="YVTN repeat-like/Quinoprotein amine dehydrogenase"/>
    <property type="match status" value="1"/>
</dbReference>
<dbReference type="PROSITE" id="PS50294">
    <property type="entry name" value="WD_REPEATS_REGION"/>
    <property type="match status" value="5"/>
</dbReference>
<feature type="repeat" description="WD" evidence="5">
    <location>
        <begin position="296"/>
        <end position="337"/>
    </location>
</feature>
<dbReference type="Pfam" id="PF00400">
    <property type="entry name" value="WD40"/>
    <property type="match status" value="6"/>
</dbReference>
<evidence type="ECO:0000256" key="2">
    <source>
        <dbReference type="ARBA" id="ARBA00022574"/>
    </source>
</evidence>
<dbReference type="Pfam" id="PF08513">
    <property type="entry name" value="LisH"/>
    <property type="match status" value="1"/>
</dbReference>
<dbReference type="PANTHER" id="PTHR22846">
    <property type="entry name" value="WD40 REPEAT PROTEIN"/>
    <property type="match status" value="1"/>
</dbReference>
<dbReference type="GO" id="GO:0006357">
    <property type="term" value="P:regulation of transcription by RNA polymerase II"/>
    <property type="evidence" value="ECO:0007669"/>
    <property type="project" value="TreeGrafter"/>
</dbReference>
<dbReference type="Gene3D" id="1.20.960.30">
    <property type="match status" value="1"/>
</dbReference>
<organism evidence="7 8">
    <name type="scientific">Favolaschia claudopus</name>
    <dbReference type="NCBI Taxonomy" id="2862362"/>
    <lineage>
        <taxon>Eukaryota</taxon>
        <taxon>Fungi</taxon>
        <taxon>Dikarya</taxon>
        <taxon>Basidiomycota</taxon>
        <taxon>Agaricomycotina</taxon>
        <taxon>Agaricomycetes</taxon>
        <taxon>Agaricomycetidae</taxon>
        <taxon>Agaricales</taxon>
        <taxon>Marasmiineae</taxon>
        <taxon>Mycenaceae</taxon>
        <taxon>Favolaschia</taxon>
    </lineage>
</organism>
<feature type="repeat" description="WD" evidence="5">
    <location>
        <begin position="436"/>
        <end position="482"/>
    </location>
</feature>
<evidence type="ECO:0000313" key="7">
    <source>
        <dbReference type="EMBL" id="KAK7063722.1"/>
    </source>
</evidence>
<evidence type="ECO:0000256" key="4">
    <source>
        <dbReference type="ARBA" id="ARBA00023242"/>
    </source>
</evidence>
<comment type="caution">
    <text evidence="7">The sequence shown here is derived from an EMBL/GenBank/DDBJ whole genome shotgun (WGS) entry which is preliminary data.</text>
</comment>
<dbReference type="InterPro" id="IPR001680">
    <property type="entry name" value="WD40_rpt"/>
</dbReference>
<dbReference type="GO" id="GO:0034967">
    <property type="term" value="C:Set3 complex"/>
    <property type="evidence" value="ECO:0007669"/>
    <property type="project" value="TreeGrafter"/>
</dbReference>
<dbReference type="SMART" id="SM00667">
    <property type="entry name" value="LisH"/>
    <property type="match status" value="1"/>
</dbReference>
<dbReference type="Proteomes" id="UP001362999">
    <property type="component" value="Unassembled WGS sequence"/>
</dbReference>
<keyword evidence="2 5" id="KW-0853">WD repeat</keyword>
<dbReference type="InterPro" id="IPR036322">
    <property type="entry name" value="WD40_repeat_dom_sf"/>
</dbReference>
<evidence type="ECO:0000256" key="3">
    <source>
        <dbReference type="ARBA" id="ARBA00022737"/>
    </source>
</evidence>
<feature type="repeat" description="WD" evidence="5">
    <location>
        <begin position="483"/>
        <end position="524"/>
    </location>
</feature>
<dbReference type="AlphaFoldDB" id="A0AAW0EDI7"/>
<evidence type="ECO:0000256" key="6">
    <source>
        <dbReference type="SAM" id="MobiDB-lite"/>
    </source>
</evidence>
<dbReference type="InterPro" id="IPR020472">
    <property type="entry name" value="WD40_PAC1"/>
</dbReference>
<dbReference type="PROSITE" id="PS50082">
    <property type="entry name" value="WD_REPEATS_2"/>
    <property type="match status" value="5"/>
</dbReference>
<dbReference type="GO" id="GO:0003714">
    <property type="term" value="F:transcription corepressor activity"/>
    <property type="evidence" value="ECO:0007669"/>
    <property type="project" value="InterPro"/>
</dbReference>
<comment type="subcellular location">
    <subcellularLocation>
        <location evidence="1">Nucleus</location>
    </subcellularLocation>
</comment>
<protein>
    <submittedName>
        <fullName evidence="7">F-box-like/WD repeat-containing protein TBL1Y</fullName>
    </submittedName>
</protein>
<dbReference type="SMART" id="SM00320">
    <property type="entry name" value="WD40"/>
    <property type="match status" value="7"/>
</dbReference>
<keyword evidence="8" id="KW-1185">Reference proteome</keyword>
<dbReference type="InterPro" id="IPR019775">
    <property type="entry name" value="WD40_repeat_CS"/>
</dbReference>